<dbReference type="Pfam" id="PF01168">
    <property type="entry name" value="Ala_racemase_N"/>
    <property type="match status" value="1"/>
</dbReference>
<dbReference type="InterPro" id="IPR029066">
    <property type="entry name" value="PLP-binding_barrel"/>
</dbReference>
<gene>
    <name evidence="6" type="ORF">N825_35145</name>
</gene>
<dbReference type="SUPFAM" id="SSF51419">
    <property type="entry name" value="PLP-binding barrel"/>
    <property type="match status" value="1"/>
</dbReference>
<name>W9H359_9PROT</name>
<dbReference type="InterPro" id="IPR001608">
    <property type="entry name" value="Ala_racemase_N"/>
</dbReference>
<dbReference type="Gene3D" id="3.20.20.10">
    <property type="entry name" value="Alanine racemase"/>
    <property type="match status" value="1"/>
</dbReference>
<comment type="cofactor">
    <cofactor evidence="3">
        <name>pyridoxal 5'-phosphate</name>
        <dbReference type="ChEBI" id="CHEBI:597326"/>
    </cofactor>
</comment>
<dbReference type="HAMAP" id="MF_02087">
    <property type="entry name" value="PLP_homeostasis"/>
    <property type="match status" value="1"/>
</dbReference>
<dbReference type="GO" id="GO:0030170">
    <property type="term" value="F:pyridoxal phosphate binding"/>
    <property type="evidence" value="ECO:0007669"/>
    <property type="project" value="UniProtKB-UniRule"/>
</dbReference>
<feature type="modified residue" description="N6-(pyridoxal phosphate)lysine" evidence="2 3">
    <location>
        <position position="52"/>
    </location>
</feature>
<dbReference type="AlphaFoldDB" id="W9H359"/>
<evidence type="ECO:0000256" key="1">
    <source>
        <dbReference type="ARBA" id="ARBA00022898"/>
    </source>
</evidence>
<evidence type="ECO:0000256" key="3">
    <source>
        <dbReference type="PIRSR" id="PIRSR004848-1"/>
    </source>
</evidence>
<dbReference type="NCBIfam" id="TIGR00044">
    <property type="entry name" value="YggS family pyridoxal phosphate-dependent enzyme"/>
    <property type="match status" value="1"/>
</dbReference>
<reference evidence="6 7" key="1">
    <citation type="submission" date="2013-08" db="EMBL/GenBank/DDBJ databases">
        <title>The genome sequence of Skermanella stibiiresistens.</title>
        <authorList>
            <person name="Zhu W."/>
            <person name="Wang G."/>
        </authorList>
    </citation>
    <scope>NUCLEOTIDE SEQUENCE [LARGE SCALE GENOMIC DNA]</scope>
    <source>
        <strain evidence="6 7">SB22</strain>
    </source>
</reference>
<dbReference type="STRING" id="1385369.N825_35145"/>
<dbReference type="PATRIC" id="fig|1385369.3.peg.2390"/>
<dbReference type="OrthoDB" id="9804072at2"/>
<protein>
    <recommendedName>
        <fullName evidence="2">Pyridoxal phosphate homeostasis protein</fullName>
        <shortName evidence="2">PLP homeostasis protein</shortName>
    </recommendedName>
</protein>
<comment type="similarity">
    <text evidence="2 4">Belongs to the pyridoxal phosphate-binding protein YggS/PROSC family.</text>
</comment>
<dbReference type="EMBL" id="AVFL01000007">
    <property type="protein sequence ID" value="EWY40514.1"/>
    <property type="molecule type" value="Genomic_DNA"/>
</dbReference>
<comment type="function">
    <text evidence="2">Pyridoxal 5'-phosphate (PLP)-binding protein, which is involved in PLP homeostasis.</text>
</comment>
<dbReference type="PIRSF" id="PIRSF004848">
    <property type="entry name" value="YBL036c_PLPDEIII"/>
    <property type="match status" value="1"/>
</dbReference>
<evidence type="ECO:0000313" key="6">
    <source>
        <dbReference type="EMBL" id="EWY40514.1"/>
    </source>
</evidence>
<proteinExistence type="inferred from homology"/>
<evidence type="ECO:0000256" key="2">
    <source>
        <dbReference type="HAMAP-Rule" id="MF_02087"/>
    </source>
</evidence>
<evidence type="ECO:0000313" key="7">
    <source>
        <dbReference type="Proteomes" id="UP000019486"/>
    </source>
</evidence>
<keyword evidence="1 2" id="KW-0663">Pyridoxal phosphate</keyword>
<dbReference type="PANTHER" id="PTHR10146:SF14">
    <property type="entry name" value="PYRIDOXAL PHOSPHATE HOMEOSTASIS PROTEIN"/>
    <property type="match status" value="1"/>
</dbReference>
<evidence type="ECO:0000256" key="4">
    <source>
        <dbReference type="RuleBase" id="RU004514"/>
    </source>
</evidence>
<dbReference type="Proteomes" id="UP000019486">
    <property type="component" value="Unassembled WGS sequence"/>
</dbReference>
<organism evidence="6 7">
    <name type="scientific">Skermanella stibiiresistens SB22</name>
    <dbReference type="NCBI Taxonomy" id="1385369"/>
    <lineage>
        <taxon>Bacteria</taxon>
        <taxon>Pseudomonadati</taxon>
        <taxon>Pseudomonadota</taxon>
        <taxon>Alphaproteobacteria</taxon>
        <taxon>Rhodospirillales</taxon>
        <taxon>Azospirillaceae</taxon>
        <taxon>Skermanella</taxon>
    </lineage>
</organism>
<comment type="caution">
    <text evidence="6">The sequence shown here is derived from an EMBL/GenBank/DDBJ whole genome shotgun (WGS) entry which is preliminary data.</text>
</comment>
<dbReference type="InterPro" id="IPR011078">
    <property type="entry name" value="PyrdxlP_homeostasis"/>
</dbReference>
<sequence>MMTTDTATPDATPPDAPTDIAANLAAVRHAIAEAAGKAGRDPAEVTLVAVGKVQPIEKLEAALAAGQRVFGENRVQEAKAKFPAQRERYPDIELHLIGPLQTNKVKEAVALFDVIETVDRPKLAKALAEEMTKQGRRISCYVEVNTGAEPQKAGIPPEEVEAFLETCRTEYGLPIAGLMCIPPADEEPALHFALLADLAKRHGLPVISMGMSGDYETAVRFGATHVRVGTAIFGVRQPKE</sequence>
<dbReference type="PANTHER" id="PTHR10146">
    <property type="entry name" value="PROLINE SYNTHETASE CO-TRANSCRIBED BACTERIAL HOMOLOG PROTEIN"/>
    <property type="match status" value="1"/>
</dbReference>
<dbReference type="FunFam" id="3.20.20.10:FF:000018">
    <property type="entry name" value="Pyridoxal phosphate homeostasis protein"/>
    <property type="match status" value="1"/>
</dbReference>
<dbReference type="RefSeq" id="WP_051512090.1">
    <property type="nucleotide sequence ID" value="NZ_AVFL01000007.1"/>
</dbReference>
<accession>W9H359</accession>
<dbReference type="CDD" id="cd00635">
    <property type="entry name" value="PLPDE_III_YBL036c_like"/>
    <property type="match status" value="1"/>
</dbReference>
<keyword evidence="7" id="KW-1185">Reference proteome</keyword>
<evidence type="ECO:0000259" key="5">
    <source>
        <dbReference type="Pfam" id="PF01168"/>
    </source>
</evidence>
<feature type="domain" description="Alanine racemase N-terminal" evidence="5">
    <location>
        <begin position="23"/>
        <end position="236"/>
    </location>
</feature>